<accession>A0A2S5B3Z3</accession>
<proteinExistence type="predicted"/>
<protein>
    <submittedName>
        <fullName evidence="2">Uncharacterized protein</fullName>
    </submittedName>
</protein>
<dbReference type="Proteomes" id="UP000237144">
    <property type="component" value="Unassembled WGS sequence"/>
</dbReference>
<feature type="signal peptide" evidence="1">
    <location>
        <begin position="1"/>
        <end position="23"/>
    </location>
</feature>
<dbReference type="AlphaFoldDB" id="A0A2S5B3Z3"/>
<keyword evidence="3" id="KW-1185">Reference proteome</keyword>
<sequence length="264" mass="26850">MPSFKSCLVSLALAAFAFAPISASTSTDASLAARGHKEARFVKPSAALARRNAAAKALKKRAGRMSFAQMQAAAKAAAAAKNVEATTTPASSSGLGAYTPGSTFLSTPEAIAASKIRCGAARTCQITAPAPPANGISICFNGRCSYRCNTGFAPSGTECVAASSSCGPSTCATIQNGYATCAGDTCVYGCTQGYTLFTLGGQAQCINLQTDTQNCGTQGNVCPASYNGVGAATCSFGSCRLACPINTYQRRAQSDSNPFYCYGL</sequence>
<organism evidence="2 3">
    <name type="scientific">Rhodotorula taiwanensis</name>
    <dbReference type="NCBI Taxonomy" id="741276"/>
    <lineage>
        <taxon>Eukaryota</taxon>
        <taxon>Fungi</taxon>
        <taxon>Dikarya</taxon>
        <taxon>Basidiomycota</taxon>
        <taxon>Pucciniomycotina</taxon>
        <taxon>Microbotryomycetes</taxon>
        <taxon>Sporidiobolales</taxon>
        <taxon>Sporidiobolaceae</taxon>
        <taxon>Rhodotorula</taxon>
    </lineage>
</organism>
<feature type="chain" id="PRO_5015412138" evidence="1">
    <location>
        <begin position="24"/>
        <end position="264"/>
    </location>
</feature>
<evidence type="ECO:0000313" key="2">
    <source>
        <dbReference type="EMBL" id="POY71502.1"/>
    </source>
</evidence>
<dbReference type="OrthoDB" id="2525203at2759"/>
<keyword evidence="1" id="KW-0732">Signal</keyword>
<comment type="caution">
    <text evidence="2">The sequence shown here is derived from an EMBL/GenBank/DDBJ whole genome shotgun (WGS) entry which is preliminary data.</text>
</comment>
<name>A0A2S5B3Z3_9BASI</name>
<evidence type="ECO:0000256" key="1">
    <source>
        <dbReference type="SAM" id="SignalP"/>
    </source>
</evidence>
<reference evidence="2 3" key="1">
    <citation type="journal article" date="2018" name="Front. Microbiol.">
        <title>Prospects for Fungal Bioremediation of Acidic Radioactive Waste Sites: Characterization and Genome Sequence of Rhodotorula taiwanensis MD1149.</title>
        <authorList>
            <person name="Tkavc R."/>
            <person name="Matrosova V.Y."/>
            <person name="Grichenko O.E."/>
            <person name="Gostincar C."/>
            <person name="Volpe R.P."/>
            <person name="Klimenkova P."/>
            <person name="Gaidamakova E.K."/>
            <person name="Zhou C.E."/>
            <person name="Stewart B.J."/>
            <person name="Lyman M.G."/>
            <person name="Malfatti S.A."/>
            <person name="Rubinfeld B."/>
            <person name="Courtot M."/>
            <person name="Singh J."/>
            <person name="Dalgard C.L."/>
            <person name="Hamilton T."/>
            <person name="Frey K.G."/>
            <person name="Gunde-Cimerman N."/>
            <person name="Dugan L."/>
            <person name="Daly M.J."/>
        </authorList>
    </citation>
    <scope>NUCLEOTIDE SEQUENCE [LARGE SCALE GENOMIC DNA]</scope>
    <source>
        <strain evidence="2 3">MD1149</strain>
    </source>
</reference>
<evidence type="ECO:0000313" key="3">
    <source>
        <dbReference type="Proteomes" id="UP000237144"/>
    </source>
</evidence>
<dbReference type="EMBL" id="PJQD01000085">
    <property type="protein sequence ID" value="POY71502.1"/>
    <property type="molecule type" value="Genomic_DNA"/>
</dbReference>
<gene>
    <name evidence="2" type="ORF">BMF94_5815</name>
</gene>